<evidence type="ECO:0000313" key="1">
    <source>
        <dbReference type="EMBL" id="PIE32036.1"/>
    </source>
</evidence>
<dbReference type="InterPro" id="IPR014998">
    <property type="entry name" value="DUF1848"/>
</dbReference>
<evidence type="ECO:0000313" key="2">
    <source>
        <dbReference type="Proteomes" id="UP000230821"/>
    </source>
</evidence>
<sequence length="319" mass="36953">MSREVNGRGQNTTSEKADFNFDMAAPAIRNVISVSRRTDIPALYSEWFMNRIRAGFAHYRNPFGGKMCEVSLRPDDVMAFVFWSRNYAPLLQYLPELDDLSYGAYFHYTLTDFGHPLEPYTPSTAQVIEVFHQLARRYSPRHVLWRFDPLIYSQTMANNYFVKKFTNLAQQLQGATQRCYISFADFYRKLDKTLRPLVRQGFKFHEPLLQEKIDLIGQFVEIGREYGIRIYACCEQDILQVPDVEQAHCIDPVLLHELFPQKFRSLKPASTREGCGCFASRDIGAYETCIHGCVYCYANSSHKKALARFKAHKSQQTSL</sequence>
<comment type="caution">
    <text evidence="1">The sequence shown here is derived from an EMBL/GenBank/DDBJ whole genome shotgun (WGS) entry which is preliminary data.</text>
</comment>
<dbReference type="AlphaFoldDB" id="A0A2G6K8L3"/>
<gene>
    <name evidence="1" type="ORF">CSA56_16680</name>
</gene>
<dbReference type="Proteomes" id="UP000230821">
    <property type="component" value="Unassembled WGS sequence"/>
</dbReference>
<dbReference type="Pfam" id="PF08902">
    <property type="entry name" value="DUF1848"/>
    <property type="match status" value="1"/>
</dbReference>
<evidence type="ECO:0008006" key="3">
    <source>
        <dbReference type="Google" id="ProtNLM"/>
    </source>
</evidence>
<organism evidence="1 2">
    <name type="scientific">candidate division KSB3 bacterium</name>
    <dbReference type="NCBI Taxonomy" id="2044937"/>
    <lineage>
        <taxon>Bacteria</taxon>
        <taxon>candidate division KSB3</taxon>
    </lineage>
</organism>
<dbReference type="EMBL" id="PDSK01000119">
    <property type="protein sequence ID" value="PIE32036.1"/>
    <property type="molecule type" value="Genomic_DNA"/>
</dbReference>
<protein>
    <recommendedName>
        <fullName evidence="3">DUF1848 domain-containing protein</fullName>
    </recommendedName>
</protein>
<accession>A0A2G6K8L3</accession>
<proteinExistence type="predicted"/>
<name>A0A2G6K8L3_9BACT</name>
<reference evidence="1 2" key="1">
    <citation type="submission" date="2017-10" db="EMBL/GenBank/DDBJ databases">
        <title>Novel microbial diversity and functional potential in the marine mammal oral microbiome.</title>
        <authorList>
            <person name="Dudek N.K."/>
            <person name="Sun C.L."/>
            <person name="Burstein D."/>
            <person name="Kantor R.S."/>
            <person name="Aliaga Goltsman D.S."/>
            <person name="Bik E.M."/>
            <person name="Thomas B.C."/>
            <person name="Banfield J.F."/>
            <person name="Relman D.A."/>
        </authorList>
    </citation>
    <scope>NUCLEOTIDE SEQUENCE [LARGE SCALE GENOMIC DNA]</scope>
    <source>
        <strain evidence="1">DOLJORAL78_47_16</strain>
    </source>
</reference>